<dbReference type="AlphaFoldDB" id="A0A6A9V0J9"/>
<comment type="caution">
    <text evidence="1">The sequence shown here is derived from an EMBL/GenBank/DDBJ whole genome shotgun (WGS) entry which is preliminary data.</text>
</comment>
<protein>
    <submittedName>
        <fullName evidence="1">Uncharacterized protein</fullName>
    </submittedName>
</protein>
<accession>A0A6A9V0J9</accession>
<dbReference type="EMBL" id="WPCU01000005">
    <property type="protein sequence ID" value="MVA75739.1"/>
    <property type="molecule type" value="Genomic_DNA"/>
</dbReference>
<sequence length="123" mass="13485">MGTVYVPPGWPDRVHPPGAPGWEQTATEFLLDCCPADYRGYAVLRRHPVVLAGFAAAYVEGQLTASRTGLAQVRVRLADHVSPEVVEAAAAAWHQETARLTRTRRAVALVEESLRGRVFVPRL</sequence>
<gene>
    <name evidence="1" type="ORF">GC722_06830</name>
</gene>
<evidence type="ECO:0000313" key="2">
    <source>
        <dbReference type="Proteomes" id="UP000435304"/>
    </source>
</evidence>
<dbReference type="Proteomes" id="UP000435304">
    <property type="component" value="Unassembled WGS sequence"/>
</dbReference>
<name>A0A6A9V0J9_9ACTN</name>
<organism evidence="1 2">
    <name type="scientific">Auraticoccus cholistanensis</name>
    <dbReference type="NCBI Taxonomy" id="2656650"/>
    <lineage>
        <taxon>Bacteria</taxon>
        <taxon>Bacillati</taxon>
        <taxon>Actinomycetota</taxon>
        <taxon>Actinomycetes</taxon>
        <taxon>Propionibacteriales</taxon>
        <taxon>Propionibacteriaceae</taxon>
        <taxon>Auraticoccus</taxon>
    </lineage>
</organism>
<proteinExistence type="predicted"/>
<dbReference type="RefSeq" id="WP_156609286.1">
    <property type="nucleotide sequence ID" value="NZ_WPCU01000005.1"/>
</dbReference>
<keyword evidence="2" id="KW-1185">Reference proteome</keyword>
<reference evidence="1 2" key="1">
    <citation type="submission" date="2019-12" db="EMBL/GenBank/DDBJ databases">
        <title>Auraticoccus cholistani sp. nov., an actinomycete isolated from soil of Cholistan desert.</title>
        <authorList>
            <person name="Cheema M.T."/>
        </authorList>
    </citation>
    <scope>NUCLEOTIDE SEQUENCE [LARGE SCALE GENOMIC DNA]</scope>
    <source>
        <strain evidence="1 2">F435</strain>
    </source>
</reference>
<evidence type="ECO:0000313" key="1">
    <source>
        <dbReference type="EMBL" id="MVA75739.1"/>
    </source>
</evidence>